<dbReference type="Pfam" id="PF00582">
    <property type="entry name" value="Usp"/>
    <property type="match status" value="1"/>
</dbReference>
<dbReference type="PRINTS" id="PR01438">
    <property type="entry name" value="UNVRSLSTRESS"/>
</dbReference>
<dbReference type="Proteomes" id="UP000635384">
    <property type="component" value="Unassembled WGS sequence"/>
</dbReference>
<evidence type="ECO:0000259" key="2">
    <source>
        <dbReference type="Pfam" id="PF00582"/>
    </source>
</evidence>
<evidence type="ECO:0000256" key="1">
    <source>
        <dbReference type="ARBA" id="ARBA00008791"/>
    </source>
</evidence>
<evidence type="ECO:0000313" key="4">
    <source>
        <dbReference type="Proteomes" id="UP000635384"/>
    </source>
</evidence>
<comment type="caution">
    <text evidence="3">The sequence shown here is derived from an EMBL/GenBank/DDBJ whole genome shotgun (WGS) entry which is preliminary data.</text>
</comment>
<dbReference type="Gene3D" id="3.40.50.620">
    <property type="entry name" value="HUPs"/>
    <property type="match status" value="1"/>
</dbReference>
<dbReference type="RefSeq" id="WP_190788167.1">
    <property type="nucleotide sequence ID" value="NZ_JACXLC010000001.1"/>
</dbReference>
<gene>
    <name evidence="3" type="ORF">IB285_10700</name>
</gene>
<sequence>MYRSALIALDREDEAGSKLMGGRCRALIAGPEVAIHLVHVRTPLPRSYLAELPKNWEANEQSSAEKWLTDFAERYGLSVSLAGVHAPYGSIAREVVKLAEALEVETICVTAHKLDLGRLLLGTNTHAIVRDAPCDVIVVR</sequence>
<name>A0ABR8KWZ0_9SPHN</name>
<dbReference type="SUPFAM" id="SSF52402">
    <property type="entry name" value="Adenine nucleotide alpha hydrolases-like"/>
    <property type="match status" value="1"/>
</dbReference>
<dbReference type="InterPro" id="IPR006015">
    <property type="entry name" value="Universal_stress_UspA"/>
</dbReference>
<organism evidence="3 4">
    <name type="scientific">Erythrobacter rubeus</name>
    <dbReference type="NCBI Taxonomy" id="2760803"/>
    <lineage>
        <taxon>Bacteria</taxon>
        <taxon>Pseudomonadati</taxon>
        <taxon>Pseudomonadota</taxon>
        <taxon>Alphaproteobacteria</taxon>
        <taxon>Sphingomonadales</taxon>
        <taxon>Erythrobacteraceae</taxon>
        <taxon>Erythrobacter/Porphyrobacter group</taxon>
        <taxon>Erythrobacter</taxon>
    </lineage>
</organism>
<dbReference type="InterPro" id="IPR014729">
    <property type="entry name" value="Rossmann-like_a/b/a_fold"/>
</dbReference>
<protein>
    <submittedName>
        <fullName evidence="3">Universal stress protein</fullName>
    </submittedName>
</protein>
<feature type="domain" description="UspA" evidence="2">
    <location>
        <begin position="1"/>
        <end position="140"/>
    </location>
</feature>
<dbReference type="CDD" id="cd00293">
    <property type="entry name" value="USP-like"/>
    <property type="match status" value="1"/>
</dbReference>
<proteinExistence type="inferred from homology"/>
<dbReference type="InterPro" id="IPR006016">
    <property type="entry name" value="UspA"/>
</dbReference>
<dbReference type="EMBL" id="JACXLC010000001">
    <property type="protein sequence ID" value="MBD2842726.1"/>
    <property type="molecule type" value="Genomic_DNA"/>
</dbReference>
<keyword evidence="4" id="KW-1185">Reference proteome</keyword>
<evidence type="ECO:0000313" key="3">
    <source>
        <dbReference type="EMBL" id="MBD2842726.1"/>
    </source>
</evidence>
<accession>A0ABR8KWZ0</accession>
<comment type="similarity">
    <text evidence="1">Belongs to the universal stress protein A family.</text>
</comment>
<reference evidence="3 4" key="1">
    <citation type="submission" date="2020-09" db="EMBL/GenBank/DDBJ databases">
        <authorList>
            <person name="Yoon J.-W."/>
        </authorList>
    </citation>
    <scope>NUCLEOTIDE SEQUENCE [LARGE SCALE GENOMIC DNA]</scope>
    <source>
        <strain evidence="3 4">KMU-140</strain>
    </source>
</reference>